<dbReference type="InterPro" id="IPR028994">
    <property type="entry name" value="Integrin_alpha_N"/>
</dbReference>
<evidence type="ECO:0000313" key="3">
    <source>
        <dbReference type="EMBL" id="CAF4127846.1"/>
    </source>
</evidence>
<evidence type="ECO:0000256" key="1">
    <source>
        <dbReference type="ARBA" id="ARBA00022729"/>
    </source>
</evidence>
<keyword evidence="1" id="KW-0732">Signal</keyword>
<evidence type="ECO:0000313" key="2">
    <source>
        <dbReference type="EMBL" id="CAF1250138.1"/>
    </source>
</evidence>
<name>A0A814ZUE7_9BILA</name>
<evidence type="ECO:0000313" key="4">
    <source>
        <dbReference type="Proteomes" id="UP000663845"/>
    </source>
</evidence>
<proteinExistence type="predicted"/>
<dbReference type="SUPFAM" id="SSF69318">
    <property type="entry name" value="Integrin alpha N-terminal domain"/>
    <property type="match status" value="1"/>
</dbReference>
<dbReference type="PANTHER" id="PTHR46580">
    <property type="entry name" value="SENSOR KINASE-RELATED"/>
    <property type="match status" value="1"/>
</dbReference>
<dbReference type="PANTHER" id="PTHR46580:SF4">
    <property type="entry name" value="ATP_GTP-BINDING PROTEIN"/>
    <property type="match status" value="1"/>
</dbReference>
<reference evidence="2" key="1">
    <citation type="submission" date="2021-02" db="EMBL/GenBank/DDBJ databases">
        <authorList>
            <person name="Nowell W R."/>
        </authorList>
    </citation>
    <scope>NUCLEOTIDE SEQUENCE</scope>
</reference>
<dbReference type="AlphaFoldDB" id="A0A814ZUE7"/>
<gene>
    <name evidence="2" type="ORF">JYZ213_LOCUS29569</name>
    <name evidence="3" type="ORF">OXD698_LOCUS36849</name>
</gene>
<comment type="caution">
    <text evidence="2">The sequence shown here is derived from an EMBL/GenBank/DDBJ whole genome shotgun (WGS) entry which is preliminary data.</text>
</comment>
<accession>A0A814ZUE7</accession>
<organism evidence="2 4">
    <name type="scientific">Adineta steineri</name>
    <dbReference type="NCBI Taxonomy" id="433720"/>
    <lineage>
        <taxon>Eukaryota</taxon>
        <taxon>Metazoa</taxon>
        <taxon>Spiralia</taxon>
        <taxon>Gnathifera</taxon>
        <taxon>Rotifera</taxon>
        <taxon>Eurotatoria</taxon>
        <taxon>Bdelloidea</taxon>
        <taxon>Adinetida</taxon>
        <taxon>Adinetidae</taxon>
        <taxon>Adineta</taxon>
    </lineage>
</organism>
<dbReference type="Gene3D" id="2.130.10.130">
    <property type="entry name" value="Integrin alpha, N-terminal"/>
    <property type="match status" value="2"/>
</dbReference>
<protein>
    <recommendedName>
        <fullName evidence="5">VCBS repeat-containing protein</fullName>
    </recommendedName>
</protein>
<sequence>MFNEPISLNITSSSDSEFSAAIVNDFNGDGLLDLVITYYDNSYYTNLYVFLGKGDGTFREKITSPTGINNGDVPGFLAAADFNNDGHQDLAGMNFLSGSLGILFGDGMGNFETMQLLTSYEPAHVFYSYHLWLTVSDFNGDSYIDIVFIDVTSCSIGLFFGYGNGTFTTQITLPVIDDFCFSSGIIADFNGDGKQDIAVTLSNGFNVSVMLGYNNGSFEEPIILLTGNYSFPTSIIANDFNGDKYLDIIVANTGNYNIGVFLGNGDGSFRAQMVFPMKSLHAPYLVTAADFNGDGQLDITFTFLPTGMEMGVQYFQRDFVYVMVGYGNGSFGESIKISTWTLLPYYIGVGDFNGDGGFDLVILGYAQGNDNILLNTSPCSVLNSSSLLDSSTTKFP</sequence>
<dbReference type="EMBL" id="CAJOAZ010006232">
    <property type="protein sequence ID" value="CAF4127846.1"/>
    <property type="molecule type" value="Genomic_DNA"/>
</dbReference>
<dbReference type="EMBL" id="CAJNOG010000455">
    <property type="protein sequence ID" value="CAF1250138.1"/>
    <property type="molecule type" value="Genomic_DNA"/>
</dbReference>
<dbReference type="InterPro" id="IPR013517">
    <property type="entry name" value="FG-GAP"/>
</dbReference>
<evidence type="ECO:0008006" key="5">
    <source>
        <dbReference type="Google" id="ProtNLM"/>
    </source>
</evidence>
<dbReference type="Pfam" id="PF13517">
    <property type="entry name" value="FG-GAP_3"/>
    <property type="match status" value="3"/>
</dbReference>
<dbReference type="Proteomes" id="UP000663845">
    <property type="component" value="Unassembled WGS sequence"/>
</dbReference>
<dbReference type="Proteomes" id="UP000663844">
    <property type="component" value="Unassembled WGS sequence"/>
</dbReference>